<keyword evidence="1" id="KW-0472">Membrane</keyword>
<feature type="transmembrane region" description="Helical" evidence="1">
    <location>
        <begin position="111"/>
        <end position="129"/>
    </location>
</feature>
<dbReference type="Proteomes" id="UP000822688">
    <property type="component" value="Chromosome 7"/>
</dbReference>
<comment type="caution">
    <text evidence="2">The sequence shown here is derived from an EMBL/GenBank/DDBJ whole genome shotgun (WGS) entry which is preliminary data.</text>
</comment>
<feature type="transmembrane region" description="Helical" evidence="1">
    <location>
        <begin position="83"/>
        <end position="105"/>
    </location>
</feature>
<dbReference type="AlphaFoldDB" id="A0A8T0H894"/>
<organism evidence="2 3">
    <name type="scientific">Ceratodon purpureus</name>
    <name type="common">Fire moss</name>
    <name type="synonym">Dicranum purpureum</name>
    <dbReference type="NCBI Taxonomy" id="3225"/>
    <lineage>
        <taxon>Eukaryota</taxon>
        <taxon>Viridiplantae</taxon>
        <taxon>Streptophyta</taxon>
        <taxon>Embryophyta</taxon>
        <taxon>Bryophyta</taxon>
        <taxon>Bryophytina</taxon>
        <taxon>Bryopsida</taxon>
        <taxon>Dicranidae</taxon>
        <taxon>Pseudoditrichales</taxon>
        <taxon>Ditrichaceae</taxon>
        <taxon>Ceratodon</taxon>
    </lineage>
</organism>
<evidence type="ECO:0000313" key="3">
    <source>
        <dbReference type="Proteomes" id="UP000822688"/>
    </source>
</evidence>
<keyword evidence="1" id="KW-0812">Transmembrane</keyword>
<evidence type="ECO:0000256" key="1">
    <source>
        <dbReference type="SAM" id="Phobius"/>
    </source>
</evidence>
<sequence length="135" mass="16123">MRGRHMNDKIQSAMGSIHRAVRIGGHKVFRIVSICHWDMHLEAPWGQRTLPGRWSALNSEPAQKIHNHFSALKHRLPQRAELCTVYFFFAVEKSFVLQLWLQLWFHLWLQLWFYLWLQLGSCLQYVGLFHQDCTH</sequence>
<accession>A0A8T0H894</accession>
<proteinExistence type="predicted"/>
<keyword evidence="1" id="KW-1133">Transmembrane helix</keyword>
<reference evidence="2" key="1">
    <citation type="submission" date="2020-06" db="EMBL/GenBank/DDBJ databases">
        <title>WGS assembly of Ceratodon purpureus strain R40.</title>
        <authorList>
            <person name="Carey S.B."/>
            <person name="Jenkins J."/>
            <person name="Shu S."/>
            <person name="Lovell J.T."/>
            <person name="Sreedasyam A."/>
            <person name="Maumus F."/>
            <person name="Tiley G.P."/>
            <person name="Fernandez-Pozo N."/>
            <person name="Barry K."/>
            <person name="Chen C."/>
            <person name="Wang M."/>
            <person name="Lipzen A."/>
            <person name="Daum C."/>
            <person name="Saski C.A."/>
            <person name="Payton A.C."/>
            <person name="Mcbreen J.C."/>
            <person name="Conrad R.E."/>
            <person name="Kollar L.M."/>
            <person name="Olsson S."/>
            <person name="Huttunen S."/>
            <person name="Landis J.B."/>
            <person name="Wickett N.J."/>
            <person name="Johnson M.G."/>
            <person name="Rensing S.A."/>
            <person name="Grimwood J."/>
            <person name="Schmutz J."/>
            <person name="Mcdaniel S.F."/>
        </authorList>
    </citation>
    <scope>NUCLEOTIDE SEQUENCE</scope>
    <source>
        <strain evidence="2">R40</strain>
    </source>
</reference>
<gene>
    <name evidence="2" type="ORF">KC19_7G095300</name>
</gene>
<name>A0A8T0H894_CERPU</name>
<evidence type="ECO:0000313" key="2">
    <source>
        <dbReference type="EMBL" id="KAG0566887.1"/>
    </source>
</evidence>
<dbReference type="EMBL" id="CM026428">
    <property type="protein sequence ID" value="KAG0566887.1"/>
    <property type="molecule type" value="Genomic_DNA"/>
</dbReference>
<protein>
    <submittedName>
        <fullName evidence="2">Uncharacterized protein</fullName>
    </submittedName>
</protein>
<keyword evidence="3" id="KW-1185">Reference proteome</keyword>